<dbReference type="Pfam" id="PF02902">
    <property type="entry name" value="Peptidase_C48"/>
    <property type="match status" value="1"/>
</dbReference>
<gene>
    <name evidence="6" type="ORF">OsI_19426</name>
</gene>
<dbReference type="GO" id="GO:0008234">
    <property type="term" value="F:cysteine-type peptidase activity"/>
    <property type="evidence" value="ECO:0007669"/>
    <property type="project" value="InterPro"/>
</dbReference>
<sequence>MAGNHISLEEIAEHESVITKEFRSEAEGYKFYNDYAWSKGFSIRKDNVTYNGDGKVLWYWEKFRVSHIDPSKDYIGRIVNDIKIPIEATKEYTTEDHSGTDANQPSNMAKKKKDTSNSPIAPRVRTTGRVLTSTIQLNTNFVYPENPKNKQKATPAPPQYIPKLCLAQMLKNFPNTAFYICDYVINWVVIAEFTCTEEDEFLIDYINTSPHHRVMVRMEGLLLTREQLQPLTNRFLPNGEARYVIDEVKLEISKRQLEKGYISRITNQIAQNEQIFIPINRNKNHWYLVVVHVKQRQIQLLDSSPSTDKQDTKLTLVVFMWSLHAEVHGTLEWMKVNHKIEAGM</sequence>
<evidence type="ECO:0000256" key="3">
    <source>
        <dbReference type="ARBA" id="ARBA00022801"/>
    </source>
</evidence>
<dbReference type="EMBL" id="CM000130">
    <property type="protein sequence ID" value="EEC78960.1"/>
    <property type="molecule type" value="Genomic_DNA"/>
</dbReference>
<keyword evidence="7" id="KW-1185">Reference proteome</keyword>
<evidence type="ECO:0000256" key="4">
    <source>
        <dbReference type="SAM" id="MobiDB-lite"/>
    </source>
</evidence>
<proteinExistence type="inferred from homology"/>
<evidence type="ECO:0000313" key="7">
    <source>
        <dbReference type="Proteomes" id="UP000007015"/>
    </source>
</evidence>
<evidence type="ECO:0000313" key="6">
    <source>
        <dbReference type="EMBL" id="EEC78960.1"/>
    </source>
</evidence>
<organism evidence="6 7">
    <name type="scientific">Oryza sativa subsp. indica</name>
    <name type="common">Rice</name>
    <dbReference type="NCBI Taxonomy" id="39946"/>
    <lineage>
        <taxon>Eukaryota</taxon>
        <taxon>Viridiplantae</taxon>
        <taxon>Streptophyta</taxon>
        <taxon>Embryophyta</taxon>
        <taxon>Tracheophyta</taxon>
        <taxon>Spermatophyta</taxon>
        <taxon>Magnoliopsida</taxon>
        <taxon>Liliopsida</taxon>
        <taxon>Poales</taxon>
        <taxon>Poaceae</taxon>
        <taxon>BOP clade</taxon>
        <taxon>Oryzoideae</taxon>
        <taxon>Oryzeae</taxon>
        <taxon>Oryzinae</taxon>
        <taxon>Oryza</taxon>
        <taxon>Oryza sativa</taxon>
    </lineage>
</organism>
<dbReference type="InterPro" id="IPR003653">
    <property type="entry name" value="Peptidase_C48_C"/>
</dbReference>
<dbReference type="GO" id="GO:0006508">
    <property type="term" value="P:proteolysis"/>
    <property type="evidence" value="ECO:0007669"/>
    <property type="project" value="UniProtKB-KW"/>
</dbReference>
<dbReference type="InterPro" id="IPR038765">
    <property type="entry name" value="Papain-like_cys_pep_sf"/>
</dbReference>
<dbReference type="STRING" id="39946.B8AWN9"/>
<evidence type="ECO:0000259" key="5">
    <source>
        <dbReference type="Pfam" id="PF02902"/>
    </source>
</evidence>
<evidence type="ECO:0000256" key="1">
    <source>
        <dbReference type="ARBA" id="ARBA00005234"/>
    </source>
</evidence>
<dbReference type="SUPFAM" id="SSF54001">
    <property type="entry name" value="Cysteine proteinases"/>
    <property type="match status" value="1"/>
</dbReference>
<accession>B8AWN9</accession>
<reference evidence="6 7" key="1">
    <citation type="journal article" date="2005" name="PLoS Biol.">
        <title>The genomes of Oryza sativa: a history of duplications.</title>
        <authorList>
            <person name="Yu J."/>
            <person name="Wang J."/>
            <person name="Lin W."/>
            <person name="Li S."/>
            <person name="Li H."/>
            <person name="Zhou J."/>
            <person name="Ni P."/>
            <person name="Dong W."/>
            <person name="Hu S."/>
            <person name="Zeng C."/>
            <person name="Zhang J."/>
            <person name="Zhang Y."/>
            <person name="Li R."/>
            <person name="Xu Z."/>
            <person name="Li S."/>
            <person name="Li X."/>
            <person name="Zheng H."/>
            <person name="Cong L."/>
            <person name="Lin L."/>
            <person name="Yin J."/>
            <person name="Geng J."/>
            <person name="Li G."/>
            <person name="Shi J."/>
            <person name="Liu J."/>
            <person name="Lv H."/>
            <person name="Li J."/>
            <person name="Wang J."/>
            <person name="Deng Y."/>
            <person name="Ran L."/>
            <person name="Shi X."/>
            <person name="Wang X."/>
            <person name="Wu Q."/>
            <person name="Li C."/>
            <person name="Ren X."/>
            <person name="Wang J."/>
            <person name="Wang X."/>
            <person name="Li D."/>
            <person name="Liu D."/>
            <person name="Zhang X."/>
            <person name="Ji Z."/>
            <person name="Zhao W."/>
            <person name="Sun Y."/>
            <person name="Zhang Z."/>
            <person name="Bao J."/>
            <person name="Han Y."/>
            <person name="Dong L."/>
            <person name="Ji J."/>
            <person name="Chen P."/>
            <person name="Wu S."/>
            <person name="Liu J."/>
            <person name="Xiao Y."/>
            <person name="Bu D."/>
            <person name="Tan J."/>
            <person name="Yang L."/>
            <person name="Ye C."/>
            <person name="Zhang J."/>
            <person name="Xu J."/>
            <person name="Zhou Y."/>
            <person name="Yu Y."/>
            <person name="Zhang B."/>
            <person name="Zhuang S."/>
            <person name="Wei H."/>
            <person name="Liu B."/>
            <person name="Lei M."/>
            <person name="Yu H."/>
            <person name="Li Y."/>
            <person name="Xu H."/>
            <person name="Wei S."/>
            <person name="He X."/>
            <person name="Fang L."/>
            <person name="Zhang Z."/>
            <person name="Zhang Y."/>
            <person name="Huang X."/>
            <person name="Su Z."/>
            <person name="Tong W."/>
            <person name="Li J."/>
            <person name="Tong Z."/>
            <person name="Li S."/>
            <person name="Ye J."/>
            <person name="Wang L."/>
            <person name="Fang L."/>
            <person name="Lei T."/>
            <person name="Chen C."/>
            <person name="Chen H."/>
            <person name="Xu Z."/>
            <person name="Li H."/>
            <person name="Huang H."/>
            <person name="Zhang F."/>
            <person name="Xu H."/>
            <person name="Li N."/>
            <person name="Zhao C."/>
            <person name="Li S."/>
            <person name="Dong L."/>
            <person name="Huang Y."/>
            <person name="Li L."/>
            <person name="Xi Y."/>
            <person name="Qi Q."/>
            <person name="Li W."/>
            <person name="Zhang B."/>
            <person name="Hu W."/>
            <person name="Zhang Y."/>
            <person name="Tian X."/>
            <person name="Jiao Y."/>
            <person name="Liang X."/>
            <person name="Jin J."/>
            <person name="Gao L."/>
            <person name="Zheng W."/>
            <person name="Hao B."/>
            <person name="Liu S."/>
            <person name="Wang W."/>
            <person name="Yuan L."/>
            <person name="Cao M."/>
            <person name="McDermott J."/>
            <person name="Samudrala R."/>
            <person name="Wang J."/>
            <person name="Wong G.K."/>
            <person name="Yang H."/>
        </authorList>
    </citation>
    <scope>NUCLEOTIDE SEQUENCE [LARGE SCALE GENOMIC DNA]</scope>
    <source>
        <strain evidence="7">cv. 93-11</strain>
    </source>
</reference>
<dbReference type="Gramene" id="BGIOSGA019601-TA">
    <property type="protein sequence ID" value="BGIOSGA019601-PA"/>
    <property type="gene ID" value="BGIOSGA019601"/>
</dbReference>
<feature type="region of interest" description="Disordered" evidence="4">
    <location>
        <begin position="92"/>
        <end position="122"/>
    </location>
</feature>
<keyword evidence="2" id="KW-0645">Protease</keyword>
<dbReference type="HOGENOM" id="CLU_807484_0_0_1"/>
<name>B8AWN9_ORYSI</name>
<keyword evidence="3" id="KW-0378">Hydrolase</keyword>
<dbReference type="Gene3D" id="3.40.395.10">
    <property type="entry name" value="Adenoviral Proteinase, Chain A"/>
    <property type="match status" value="1"/>
</dbReference>
<comment type="similarity">
    <text evidence="1">Belongs to the peptidase C48 family.</text>
</comment>
<evidence type="ECO:0000256" key="2">
    <source>
        <dbReference type="ARBA" id="ARBA00022670"/>
    </source>
</evidence>
<dbReference type="Proteomes" id="UP000007015">
    <property type="component" value="Chromosome 5"/>
</dbReference>
<feature type="domain" description="Ubiquitin-like protease family profile" evidence="5">
    <location>
        <begin position="267"/>
        <end position="326"/>
    </location>
</feature>
<protein>
    <recommendedName>
        <fullName evidence="5">Ubiquitin-like protease family profile domain-containing protein</fullName>
    </recommendedName>
</protein>
<dbReference type="AlphaFoldDB" id="B8AWN9"/>